<name>A0ABQ6NH29_9BACL</name>
<proteinExistence type="predicted"/>
<evidence type="ECO:0000256" key="1">
    <source>
        <dbReference type="SAM" id="Phobius"/>
    </source>
</evidence>
<dbReference type="Proteomes" id="UP001285921">
    <property type="component" value="Unassembled WGS sequence"/>
</dbReference>
<feature type="transmembrane region" description="Helical" evidence="1">
    <location>
        <begin position="6"/>
        <end position="23"/>
    </location>
</feature>
<gene>
    <name evidence="2" type="ORF">PghCCS26_15240</name>
</gene>
<sequence>MTAYIAGYVLFVTVWFICLIKSLRGKQKTAEVIICGGILGVSVLVGSLLIAHVKVPSFILACQVWLEPIGMRLLNH</sequence>
<feature type="transmembrane region" description="Helical" evidence="1">
    <location>
        <begin position="30"/>
        <end position="51"/>
    </location>
</feature>
<keyword evidence="1" id="KW-0472">Membrane</keyword>
<keyword evidence="3" id="KW-1185">Reference proteome</keyword>
<evidence type="ECO:0000313" key="3">
    <source>
        <dbReference type="Proteomes" id="UP001285921"/>
    </source>
</evidence>
<dbReference type="EMBL" id="BTCL01000004">
    <property type="protein sequence ID" value="GMK44396.1"/>
    <property type="molecule type" value="Genomic_DNA"/>
</dbReference>
<reference evidence="2 3" key="1">
    <citation type="submission" date="2023-05" db="EMBL/GenBank/DDBJ databases">
        <title>Draft genome of Paenibacillus sp. CCS26.</title>
        <authorList>
            <person name="Akita H."/>
            <person name="Shinto Y."/>
            <person name="Kimura Z."/>
        </authorList>
    </citation>
    <scope>NUCLEOTIDE SEQUENCE [LARGE SCALE GENOMIC DNA]</scope>
    <source>
        <strain evidence="2 3">CCS26</strain>
    </source>
</reference>
<organism evidence="2 3">
    <name type="scientific">Paenibacillus glycanilyticus</name>
    <dbReference type="NCBI Taxonomy" id="126569"/>
    <lineage>
        <taxon>Bacteria</taxon>
        <taxon>Bacillati</taxon>
        <taxon>Bacillota</taxon>
        <taxon>Bacilli</taxon>
        <taxon>Bacillales</taxon>
        <taxon>Paenibacillaceae</taxon>
        <taxon>Paenibacillus</taxon>
    </lineage>
</organism>
<keyword evidence="1" id="KW-0812">Transmembrane</keyword>
<accession>A0ABQ6NH29</accession>
<protein>
    <submittedName>
        <fullName evidence="2">Uncharacterized protein</fullName>
    </submittedName>
</protein>
<comment type="caution">
    <text evidence="2">The sequence shown here is derived from an EMBL/GenBank/DDBJ whole genome shotgun (WGS) entry which is preliminary data.</text>
</comment>
<evidence type="ECO:0000313" key="2">
    <source>
        <dbReference type="EMBL" id="GMK44396.1"/>
    </source>
</evidence>
<keyword evidence="1" id="KW-1133">Transmembrane helix</keyword>